<dbReference type="KEGG" id="fcl:A4G17_01390"/>
<evidence type="ECO:0000256" key="2">
    <source>
        <dbReference type="ARBA" id="ARBA00023136"/>
    </source>
</evidence>
<dbReference type="SUPFAM" id="SSF141488">
    <property type="entry name" value="YdhA-like"/>
    <property type="match status" value="1"/>
</dbReference>
<evidence type="ECO:0000256" key="3">
    <source>
        <dbReference type="ARBA" id="ARBA00023139"/>
    </source>
</evidence>
<evidence type="ECO:0000313" key="10">
    <source>
        <dbReference type="Proteomes" id="UP000502287"/>
    </source>
</evidence>
<keyword evidence="3" id="KW-0564">Palmitate</keyword>
<protein>
    <submittedName>
        <fullName evidence="8">Membrane-bound lysozyme inhibitor of c-type lysozyme MliC</fullName>
    </submittedName>
</protein>
<evidence type="ECO:0000256" key="4">
    <source>
        <dbReference type="ARBA" id="ARBA00023288"/>
    </source>
</evidence>
<dbReference type="InterPro" id="IPR018660">
    <property type="entry name" value="MliC"/>
</dbReference>
<reference evidence="8 9" key="2">
    <citation type="submission" date="2018-11" db="EMBL/GenBank/DDBJ databases">
        <title>Genomic Encyclopedia of Type Strains, Phase IV (KMG-IV): sequencing the most valuable type-strain genomes for metagenomic binning, comparative biology and taxonomic classification.</title>
        <authorList>
            <person name="Goeker M."/>
        </authorList>
    </citation>
    <scope>NUCLEOTIDE SEQUENCE [LARGE SCALE GENOMIC DNA]</scope>
    <source>
        <strain evidence="8 9">DSM 25797</strain>
    </source>
</reference>
<evidence type="ECO:0000259" key="6">
    <source>
        <dbReference type="Pfam" id="PF09864"/>
    </source>
</evidence>
<evidence type="ECO:0000256" key="1">
    <source>
        <dbReference type="ARBA" id="ARBA00022729"/>
    </source>
</evidence>
<name>A0AAE7C1D4_9PAST</name>
<reference evidence="7 10" key="1">
    <citation type="submission" date="2016-03" db="EMBL/GenBank/DDBJ databases">
        <authorList>
            <person name="Hansen M.J."/>
            <person name="Bojesen A.M."/>
            <person name="Planet P."/>
        </authorList>
    </citation>
    <scope>NUCLEOTIDE SEQUENCE [LARGE SCALE GENOMIC DNA]</scope>
    <source>
        <strain evidence="7 10">HPA 21</strain>
    </source>
</reference>
<evidence type="ECO:0000256" key="5">
    <source>
        <dbReference type="SAM" id="SignalP"/>
    </source>
</evidence>
<organism evidence="7 10">
    <name type="scientific">Frederiksenia canicola</name>
    <dbReference type="NCBI Taxonomy" id="123824"/>
    <lineage>
        <taxon>Bacteria</taxon>
        <taxon>Pseudomonadati</taxon>
        <taxon>Pseudomonadota</taxon>
        <taxon>Gammaproteobacteria</taxon>
        <taxon>Pasteurellales</taxon>
        <taxon>Pasteurellaceae</taxon>
        <taxon>Frederiksenia</taxon>
    </lineage>
</organism>
<dbReference type="AlphaFoldDB" id="A0AAE7C1D4"/>
<dbReference type="RefSeq" id="WP_123956893.1">
    <property type="nucleotide sequence ID" value="NZ_CP015029.1"/>
</dbReference>
<dbReference type="EMBL" id="CP015029">
    <property type="protein sequence ID" value="QIM64200.1"/>
    <property type="molecule type" value="Genomic_DNA"/>
</dbReference>
<keyword evidence="4" id="KW-0449">Lipoprotein</keyword>
<feature type="signal peptide" evidence="5">
    <location>
        <begin position="1"/>
        <end position="27"/>
    </location>
</feature>
<evidence type="ECO:0000313" key="9">
    <source>
        <dbReference type="Proteomes" id="UP000276901"/>
    </source>
</evidence>
<dbReference type="Proteomes" id="UP000276901">
    <property type="component" value="Unassembled WGS sequence"/>
</dbReference>
<keyword evidence="1 5" id="KW-0732">Signal</keyword>
<dbReference type="InterPro" id="IPR012097">
    <property type="entry name" value="OapB"/>
</dbReference>
<accession>A0AAE7C1D4</accession>
<evidence type="ECO:0000313" key="7">
    <source>
        <dbReference type="EMBL" id="QIM64200.1"/>
    </source>
</evidence>
<sequence length="133" mass="14893">MKLIAKCFTLAFGVWLCGCSATTIAPAEQIQQRTEQKAQSTVKGRDVVKKQFVTEYVCDKQYFVRVQKSSAKKNSTVTVTFNQVSHKLSPTVAKNGKKYSNIRWTWLEGFDGKATLSDNRHRVLASNCVKKAG</sequence>
<feature type="chain" id="PRO_5042185374" evidence="5">
    <location>
        <begin position="28"/>
        <end position="133"/>
    </location>
</feature>
<dbReference type="Gene3D" id="2.40.128.200">
    <property type="match status" value="1"/>
</dbReference>
<keyword evidence="9" id="KW-1185">Reference proteome</keyword>
<dbReference type="PIRSF" id="PIRSF007352">
    <property type="entry name" value="OapB"/>
    <property type="match status" value="1"/>
</dbReference>
<dbReference type="PROSITE" id="PS51257">
    <property type="entry name" value="PROKAR_LIPOPROTEIN"/>
    <property type="match status" value="1"/>
</dbReference>
<dbReference type="InterPro" id="IPR036328">
    <property type="entry name" value="MliC_sf"/>
</dbReference>
<feature type="domain" description="C-type lysozyme inhibitor" evidence="6">
    <location>
        <begin position="56"/>
        <end position="120"/>
    </location>
</feature>
<gene>
    <name evidence="7" type="ORF">A4G17_01390</name>
    <name evidence="8" type="ORF">EDC49_1251</name>
</gene>
<evidence type="ECO:0000313" key="8">
    <source>
        <dbReference type="EMBL" id="RPE93738.1"/>
    </source>
</evidence>
<dbReference type="EMBL" id="RKQT01000002">
    <property type="protein sequence ID" value="RPE93738.1"/>
    <property type="molecule type" value="Genomic_DNA"/>
</dbReference>
<proteinExistence type="predicted"/>
<dbReference type="Proteomes" id="UP000502287">
    <property type="component" value="Chromosome"/>
</dbReference>
<keyword evidence="2" id="KW-0472">Membrane</keyword>
<dbReference type="Pfam" id="PF09864">
    <property type="entry name" value="MliC"/>
    <property type="match status" value="1"/>
</dbReference>